<dbReference type="Pfam" id="PF04542">
    <property type="entry name" value="Sigma70_r2"/>
    <property type="match status" value="1"/>
</dbReference>
<dbReference type="Gene3D" id="1.10.10.10">
    <property type="entry name" value="Winged helix-like DNA-binding domain superfamily/Winged helix DNA-binding domain"/>
    <property type="match status" value="1"/>
</dbReference>
<protein>
    <recommendedName>
        <fullName evidence="11">Sigma-70 family RNA polymerase sigma factor</fullName>
    </recommendedName>
</protein>
<dbReference type="Proteomes" id="UP001476282">
    <property type="component" value="Unassembled WGS sequence"/>
</dbReference>
<dbReference type="InterPro" id="IPR036388">
    <property type="entry name" value="WH-like_DNA-bd_sf"/>
</dbReference>
<dbReference type="InterPro" id="IPR013324">
    <property type="entry name" value="RNA_pol_sigma_r3/r4-like"/>
</dbReference>
<keyword evidence="10" id="KW-1185">Reference proteome</keyword>
<evidence type="ECO:0000256" key="5">
    <source>
        <dbReference type="ARBA" id="ARBA00023163"/>
    </source>
</evidence>
<dbReference type="InterPro" id="IPR014284">
    <property type="entry name" value="RNA_pol_sigma-70_dom"/>
</dbReference>
<dbReference type="InterPro" id="IPR039425">
    <property type="entry name" value="RNA_pol_sigma-70-like"/>
</dbReference>
<evidence type="ECO:0000313" key="10">
    <source>
        <dbReference type="Proteomes" id="UP001476282"/>
    </source>
</evidence>
<keyword evidence="4" id="KW-0238">DNA-binding</keyword>
<keyword evidence="2" id="KW-0805">Transcription regulation</keyword>
<dbReference type="NCBIfam" id="TIGR02937">
    <property type="entry name" value="sigma70-ECF"/>
    <property type="match status" value="1"/>
</dbReference>
<dbReference type="Gene3D" id="1.10.1740.10">
    <property type="match status" value="1"/>
</dbReference>
<feature type="domain" description="RNA polymerase sigma-70 region 2" evidence="7">
    <location>
        <begin position="24"/>
        <end position="89"/>
    </location>
</feature>
<proteinExistence type="inferred from homology"/>
<evidence type="ECO:0000259" key="8">
    <source>
        <dbReference type="Pfam" id="PF08281"/>
    </source>
</evidence>
<feature type="region of interest" description="Disordered" evidence="6">
    <location>
        <begin position="587"/>
        <end position="608"/>
    </location>
</feature>
<dbReference type="SUPFAM" id="SSF88946">
    <property type="entry name" value="Sigma2 domain of RNA polymerase sigma factors"/>
    <property type="match status" value="1"/>
</dbReference>
<name>A0ABP9UM28_9BACT</name>
<dbReference type="SUPFAM" id="SSF88659">
    <property type="entry name" value="Sigma3 and sigma4 domains of RNA polymerase sigma factors"/>
    <property type="match status" value="1"/>
</dbReference>
<dbReference type="RefSeq" id="WP_353565549.1">
    <property type="nucleotide sequence ID" value="NZ_BAABRI010000003.1"/>
</dbReference>
<dbReference type="InterPro" id="IPR013249">
    <property type="entry name" value="RNA_pol_sigma70_r4_t2"/>
</dbReference>
<comment type="caution">
    <text evidence="9">The sequence shown here is derived from an EMBL/GenBank/DDBJ whole genome shotgun (WGS) entry which is preliminary data.</text>
</comment>
<dbReference type="InterPro" id="IPR013325">
    <property type="entry name" value="RNA_pol_sigma_r2"/>
</dbReference>
<evidence type="ECO:0000256" key="6">
    <source>
        <dbReference type="SAM" id="MobiDB-lite"/>
    </source>
</evidence>
<keyword evidence="3" id="KW-0731">Sigma factor</keyword>
<reference evidence="9 10" key="1">
    <citation type="submission" date="2024-02" db="EMBL/GenBank/DDBJ databases">
        <title>Haloferula sargassicola NBRC 104335.</title>
        <authorList>
            <person name="Ichikawa N."/>
            <person name="Katano-Makiyama Y."/>
            <person name="Hidaka K."/>
        </authorList>
    </citation>
    <scope>NUCLEOTIDE SEQUENCE [LARGE SCALE GENOMIC DNA]</scope>
    <source>
        <strain evidence="9 10">NBRC 104335</strain>
    </source>
</reference>
<evidence type="ECO:0000256" key="2">
    <source>
        <dbReference type="ARBA" id="ARBA00023015"/>
    </source>
</evidence>
<comment type="similarity">
    <text evidence="1">Belongs to the sigma-70 factor family. ECF subfamily.</text>
</comment>
<evidence type="ECO:0000256" key="3">
    <source>
        <dbReference type="ARBA" id="ARBA00023082"/>
    </source>
</evidence>
<sequence length="653" mass="71428">MDRCDRDLLREFAVKRDQEAFAALVARHHGLAFATAFRILGHRMDAEDAVQQAFTILARKASRCSEIEVLAAWLHRVVVHEAVRIRKKRSVRTMKERAAEQHHQTAAEGRDPAIDLAPALDEALNSLSRRDRTVLTLHFFEGKTFKAIAGQLGGTAGAWQKRSVRALGTLAKRLRQNGAPVTVTLLASVLAGARVEAAPPTAAVEFIARNAIQASSQASLGGFGKIALLMSMKTASVLTFAAGAMAAYGWKLATPPLERAVASATPSSAHPEGVVSPSIRGSQRTPAFSVDLVRQLMAKYEASRGQDTRIASHLRSLMFMAPPESFEEVLELLSASDHTGWYREVAAALFARWAEVDPERALARLGKSAEFAEEGYRAVLLTWLNMDEQRALSLLLKSRTGKDLEILSQFLDYQCERRPRDAARLVDRVADEWPEADRPLFEKVAKLWARSEPLEAGTWVASYPDDGVKNPLLRSIAVDVAKTRGFDGLAVADHIADPAERSRARNDAIYWWGTTSGGFSIAPDTNPVRNLSSGFPADWTDENITTFAQAFMVNFSKDLPKLVALGDGEHQETLIYQGSVRGAAWSNPAAAKESAERLPSDFSQSESGSETLTAYILRWSEMDPAGASTWLSQQPDSPNVSTMKKALAGRAEP</sequence>
<dbReference type="EMBL" id="BAABRI010000003">
    <property type="protein sequence ID" value="GAA5481396.1"/>
    <property type="molecule type" value="Genomic_DNA"/>
</dbReference>
<dbReference type="PANTHER" id="PTHR43133:SF8">
    <property type="entry name" value="RNA POLYMERASE SIGMA FACTOR HI_1459-RELATED"/>
    <property type="match status" value="1"/>
</dbReference>
<evidence type="ECO:0000259" key="7">
    <source>
        <dbReference type="Pfam" id="PF04542"/>
    </source>
</evidence>
<feature type="compositionally biased region" description="Polar residues" evidence="6">
    <location>
        <begin position="629"/>
        <end position="642"/>
    </location>
</feature>
<evidence type="ECO:0000256" key="1">
    <source>
        <dbReference type="ARBA" id="ARBA00010641"/>
    </source>
</evidence>
<feature type="domain" description="RNA polymerase sigma factor 70 region 4 type 2" evidence="8">
    <location>
        <begin position="119"/>
        <end position="167"/>
    </location>
</feature>
<dbReference type="CDD" id="cd06171">
    <property type="entry name" value="Sigma70_r4"/>
    <property type="match status" value="1"/>
</dbReference>
<dbReference type="Pfam" id="PF08281">
    <property type="entry name" value="Sigma70_r4_2"/>
    <property type="match status" value="1"/>
</dbReference>
<feature type="region of interest" description="Disordered" evidence="6">
    <location>
        <begin position="627"/>
        <end position="653"/>
    </location>
</feature>
<dbReference type="PANTHER" id="PTHR43133">
    <property type="entry name" value="RNA POLYMERASE ECF-TYPE SIGMA FACTO"/>
    <property type="match status" value="1"/>
</dbReference>
<dbReference type="InterPro" id="IPR007627">
    <property type="entry name" value="RNA_pol_sigma70_r2"/>
</dbReference>
<evidence type="ECO:0000256" key="4">
    <source>
        <dbReference type="ARBA" id="ARBA00023125"/>
    </source>
</evidence>
<gene>
    <name evidence="9" type="ORF">Hsar01_00605</name>
</gene>
<organism evidence="9 10">
    <name type="scientific">Haloferula sargassicola</name>
    <dbReference type="NCBI Taxonomy" id="490096"/>
    <lineage>
        <taxon>Bacteria</taxon>
        <taxon>Pseudomonadati</taxon>
        <taxon>Verrucomicrobiota</taxon>
        <taxon>Verrucomicrobiia</taxon>
        <taxon>Verrucomicrobiales</taxon>
        <taxon>Verrucomicrobiaceae</taxon>
        <taxon>Haloferula</taxon>
    </lineage>
</organism>
<keyword evidence="5" id="KW-0804">Transcription</keyword>
<evidence type="ECO:0000313" key="9">
    <source>
        <dbReference type="EMBL" id="GAA5481396.1"/>
    </source>
</evidence>
<evidence type="ECO:0008006" key="11">
    <source>
        <dbReference type="Google" id="ProtNLM"/>
    </source>
</evidence>
<accession>A0ABP9UM28</accession>